<sequence>MIGFWLTGLAWGETAGRVNFVSGDVAAVKPDNTRRMLARGDMVNSGERLETGSKARVQIRFTDGSFLALQPNTVFSLDTYQFNKDKPEQSTLVFNFLKGSMRAISGAIGHINRASYAIKTPTATIGIRGTDYAGIVSNNQLLLNVLGGIVNLSNGMGSSDVQTGQTFIVKNGAAPALFKGTFPAQIDNVEPDVTDAPASASATPPVAPNPATVVAGTAATAVIASTELPERPRLENYENYNQFLQAMYAYKKAEAARNQASQPVPNTPVIDIEKLKGMAPIDADLETETVQAPVTPSLVTEGPETIDSAVAMAKTLHLPHYSPGENYHRSTFKSFPLMPVETPTLEDASINDTFRLGTVTENMLLGNNASTVSNQAGSIMVLRPDLNNKTVSVMLEQGDHVIRFLGNVVQIQGLDGLEIQWQIRD</sequence>
<dbReference type="InterPro" id="IPR006860">
    <property type="entry name" value="FecR"/>
</dbReference>
<dbReference type="Proteomes" id="UP000292423">
    <property type="component" value="Unassembled WGS sequence"/>
</dbReference>
<protein>
    <submittedName>
        <fullName evidence="2">FecR family protein</fullName>
    </submittedName>
</protein>
<keyword evidence="3" id="KW-1185">Reference proteome</keyword>
<comment type="caution">
    <text evidence="2">The sequence shown here is derived from an EMBL/GenBank/DDBJ whole genome shotgun (WGS) entry which is preliminary data.</text>
</comment>
<gene>
    <name evidence="2" type="ORF">EV700_1757</name>
</gene>
<dbReference type="Pfam" id="PF04773">
    <property type="entry name" value="FecR"/>
    <property type="match status" value="1"/>
</dbReference>
<dbReference type="AlphaFoldDB" id="A0A4Q7Z5I0"/>
<reference evidence="2 3" key="1">
    <citation type="submission" date="2019-02" db="EMBL/GenBank/DDBJ databases">
        <title>Genomic Encyclopedia of Type Strains, Phase IV (KMG-IV): sequencing the most valuable type-strain genomes for metagenomic binning, comparative biology and taxonomic classification.</title>
        <authorList>
            <person name="Goeker M."/>
        </authorList>
    </citation>
    <scope>NUCLEOTIDE SEQUENCE [LARGE SCALE GENOMIC DNA]</scope>
    <source>
        <strain evidence="2 3">DSM 105135</strain>
    </source>
</reference>
<name>A0A4Q7Z5I0_9GAMM</name>
<evidence type="ECO:0000313" key="2">
    <source>
        <dbReference type="EMBL" id="RZU44953.1"/>
    </source>
</evidence>
<feature type="domain" description="FecR protein" evidence="1">
    <location>
        <begin position="48"/>
        <end position="150"/>
    </location>
</feature>
<dbReference type="PANTHER" id="PTHR38731:SF1">
    <property type="entry name" value="FECR PROTEIN DOMAIN-CONTAINING PROTEIN"/>
    <property type="match status" value="1"/>
</dbReference>
<dbReference type="Gene3D" id="2.60.120.1440">
    <property type="match status" value="1"/>
</dbReference>
<proteinExistence type="predicted"/>
<accession>A0A4Q7Z5I0</accession>
<evidence type="ECO:0000313" key="3">
    <source>
        <dbReference type="Proteomes" id="UP000292423"/>
    </source>
</evidence>
<dbReference type="PANTHER" id="PTHR38731">
    <property type="entry name" value="LIPL45-RELATED LIPOPROTEIN-RELATED"/>
    <property type="match status" value="1"/>
</dbReference>
<evidence type="ECO:0000259" key="1">
    <source>
        <dbReference type="Pfam" id="PF04773"/>
    </source>
</evidence>
<organism evidence="2 3">
    <name type="scientific">Fluviicoccus keumensis</name>
    <dbReference type="NCBI Taxonomy" id="1435465"/>
    <lineage>
        <taxon>Bacteria</taxon>
        <taxon>Pseudomonadati</taxon>
        <taxon>Pseudomonadota</taxon>
        <taxon>Gammaproteobacteria</taxon>
        <taxon>Moraxellales</taxon>
        <taxon>Moraxellaceae</taxon>
        <taxon>Fluviicoccus</taxon>
    </lineage>
</organism>
<dbReference type="EMBL" id="SHKX01000012">
    <property type="protein sequence ID" value="RZU44953.1"/>
    <property type="molecule type" value="Genomic_DNA"/>
</dbReference>
<dbReference type="RefSeq" id="WP_165391398.1">
    <property type="nucleotide sequence ID" value="NZ_SHKX01000012.1"/>
</dbReference>